<dbReference type="SUPFAM" id="SSF53474">
    <property type="entry name" value="alpha/beta-Hydrolases"/>
    <property type="match status" value="1"/>
</dbReference>
<dbReference type="InterPro" id="IPR022742">
    <property type="entry name" value="Hydrolase_4"/>
</dbReference>
<dbReference type="InterPro" id="IPR029058">
    <property type="entry name" value="AB_hydrolase_fold"/>
</dbReference>
<dbReference type="InterPro" id="IPR051044">
    <property type="entry name" value="MAG_DAG_Lipase"/>
</dbReference>
<dbReference type="PANTHER" id="PTHR11614">
    <property type="entry name" value="PHOSPHOLIPASE-RELATED"/>
    <property type="match status" value="1"/>
</dbReference>
<evidence type="ECO:0000313" key="3">
    <source>
        <dbReference type="Proteomes" id="UP000294702"/>
    </source>
</evidence>
<comment type="caution">
    <text evidence="2">The sequence shown here is derived from an EMBL/GenBank/DDBJ whole genome shotgun (WGS) entry which is preliminary data.</text>
</comment>
<sequence>MKKPDSHFSQFALQTLLPFAEQFPLQYFQGKKGINIAYRHFIHTERATKLLIVANGRAENILKWTEVAYDFYQQGYDVLLFDHRGQGYSDRLLKERHKGYIDDFRFYVEDMANLIENVTALYPYPQQYLLAHSMGALISSFYLANYSHHINKAVFSSPFFAIPYPRPYRDELLINLMMLCGQGKRYVFGKEGYKPANLKSNPLSTCRTRICWHNRIQRKYHHLRLGGPTFRWLHLSAIAIKQLNTILPRIEIPIMILQAEKDKVVNNKTLPELTALLPQGQLQDISQAKHEILFEQDKIRAPIIKRISDFFAY</sequence>
<dbReference type="Proteomes" id="UP000294702">
    <property type="component" value="Unassembled WGS sequence"/>
</dbReference>
<dbReference type="OrthoDB" id="9788260at2"/>
<dbReference type="EMBL" id="SMFT01000002">
    <property type="protein sequence ID" value="TCJ98948.1"/>
    <property type="molecule type" value="Genomic_DNA"/>
</dbReference>
<keyword evidence="3" id="KW-1185">Reference proteome</keyword>
<feature type="domain" description="Serine aminopeptidase S33" evidence="1">
    <location>
        <begin position="47"/>
        <end position="297"/>
    </location>
</feature>
<dbReference type="RefSeq" id="WP_132690872.1">
    <property type="nucleotide sequence ID" value="NZ_SMFT01000002.1"/>
</dbReference>
<dbReference type="Gene3D" id="3.40.50.1820">
    <property type="entry name" value="alpha/beta hydrolase"/>
    <property type="match status" value="1"/>
</dbReference>
<name>A0A4R1G1N7_9PAST</name>
<accession>A0A4R1G1N7</accession>
<dbReference type="AlphaFoldDB" id="A0A4R1G1N7"/>
<protein>
    <submittedName>
        <fullName evidence="2">Lysophospholipase</fullName>
    </submittedName>
</protein>
<proteinExistence type="predicted"/>
<reference evidence="2 3" key="1">
    <citation type="submission" date="2019-03" db="EMBL/GenBank/DDBJ databases">
        <title>Genomic Encyclopedia of Type Strains, Phase IV (KMG-IV): sequencing the most valuable type-strain genomes for metagenomic binning, comparative biology and taxonomic classification.</title>
        <authorList>
            <person name="Goeker M."/>
        </authorList>
    </citation>
    <scope>NUCLEOTIDE SEQUENCE [LARGE SCALE GENOMIC DNA]</scope>
    <source>
        <strain evidence="2 3">DSM 15534</strain>
    </source>
</reference>
<dbReference type="Pfam" id="PF12146">
    <property type="entry name" value="Hydrolase_4"/>
    <property type="match status" value="1"/>
</dbReference>
<gene>
    <name evidence="2" type="ORF">EV694_1381</name>
</gene>
<evidence type="ECO:0000259" key="1">
    <source>
        <dbReference type="Pfam" id="PF12146"/>
    </source>
</evidence>
<evidence type="ECO:0000313" key="2">
    <source>
        <dbReference type="EMBL" id="TCJ98948.1"/>
    </source>
</evidence>
<organism evidence="2 3">
    <name type="scientific">Volucribacter psittacicida</name>
    <dbReference type="NCBI Taxonomy" id="203482"/>
    <lineage>
        <taxon>Bacteria</taxon>
        <taxon>Pseudomonadati</taxon>
        <taxon>Pseudomonadota</taxon>
        <taxon>Gammaproteobacteria</taxon>
        <taxon>Pasteurellales</taxon>
        <taxon>Pasteurellaceae</taxon>
        <taxon>Volucribacter</taxon>
    </lineage>
</organism>